<protein>
    <submittedName>
        <fullName evidence="1">P51</fullName>
    </submittedName>
</protein>
<organism evidence="1 2">
    <name type="scientific">Crangon crangon nudivirus</name>
    <dbReference type="NCBI Taxonomy" id="2880838"/>
    <lineage>
        <taxon>Viruses</taxon>
        <taxon>Viruses incertae sedis</taxon>
        <taxon>Naldaviricetes</taxon>
        <taxon>Lefavirales</taxon>
        <taxon>Nudiviridae</taxon>
        <taxon>Gammanudivirus</taxon>
        <taxon>Gammanudivirus cracrangonis</taxon>
    </lineage>
</organism>
<evidence type="ECO:0000313" key="2">
    <source>
        <dbReference type="Proteomes" id="UP000831195"/>
    </source>
</evidence>
<name>A0AAE8Y000_9VIRU</name>
<keyword evidence="2" id="KW-1185">Reference proteome</keyword>
<reference evidence="1" key="1">
    <citation type="journal article" date="2021" name="Viruses">
        <title>Identification and Full Characterisation of Two Novel Crustacean Infecting Members of the Family Nudiviridae Provides Support for Two Subfamilies.</title>
        <authorList>
            <person name="Bateman K.S."/>
            <person name="Kerr R."/>
            <person name="Stentiford G.D."/>
            <person name="Bean T.P."/>
            <person name="Hooper C."/>
            <person name="Van Eynde B."/>
            <person name="Delbare D."/>
            <person name="Bojko J."/>
            <person name="Christiaens O."/>
            <person name="Taning C.N.T."/>
            <person name="Smagghe G."/>
            <person name="van Oers M.M."/>
            <person name="van Aerle R."/>
        </authorList>
    </citation>
    <scope>NUCLEOTIDE SEQUENCE</scope>
    <source>
        <strain evidence="1">AN1</strain>
    </source>
</reference>
<proteinExistence type="predicted"/>
<sequence>MALTRNDRITFGASDANNVINTLNINSLSYPIDPKTQSVQYGDCRYIIFQNTIMLRQHKTVYDFTTKCVKVPMLIPETDALRMCEYIMNCAVNSINFVNKDTQASLATASIAETLSAIRNELKSLLKTTQDNLSPEEEQKHASTITQTMEMLTVLSDAISDEEIADGCLANYACMRPTVEMDTSLSVAKVLEELIAFLCKYITYDETIVNIRGLNSSVDSIFNIIYIIIGVKVFIPVDLYTENTDLIMNTIISLLYDLITDRCSRELFIKGRNTIAAGIWDKYKRKYRGLACGDLSQFPNENKDMMAELKGETVKLLPHIITYSMSDENRTTYIYHHMYEHRKDVEHISTDNWLHVDEILDLLQKLADSTTKTPSRYSVEIFIDFLPKIISMCTPEPTQGVQITS</sequence>
<gene>
    <name evidence="1" type="ORF">CcNV_020</name>
</gene>
<dbReference type="Proteomes" id="UP000831195">
    <property type="component" value="Segment"/>
</dbReference>
<evidence type="ECO:0000313" key="1">
    <source>
        <dbReference type="EMBL" id="UBZ25504.1"/>
    </source>
</evidence>
<dbReference type="EMBL" id="MZ311577">
    <property type="protein sequence ID" value="UBZ25504.1"/>
    <property type="molecule type" value="Genomic_DNA"/>
</dbReference>
<accession>A0AAE8Y000</accession>